<dbReference type="EMBL" id="MTYJ01000069">
    <property type="protein sequence ID" value="OQV16864.1"/>
    <property type="molecule type" value="Genomic_DNA"/>
</dbReference>
<reference evidence="4" key="1">
    <citation type="submission" date="2017-01" db="EMBL/GenBank/DDBJ databases">
        <title>Comparative genomics of anhydrobiosis in the tardigrade Hypsibius dujardini.</title>
        <authorList>
            <person name="Yoshida Y."/>
            <person name="Koutsovoulos G."/>
            <person name="Laetsch D."/>
            <person name="Stevens L."/>
            <person name="Kumar S."/>
            <person name="Horikawa D."/>
            <person name="Ishino K."/>
            <person name="Komine S."/>
            <person name="Tomita M."/>
            <person name="Blaxter M."/>
            <person name="Arakawa K."/>
        </authorList>
    </citation>
    <scope>NUCLEOTIDE SEQUENCE [LARGE SCALE GENOMIC DNA]</scope>
    <source>
        <strain evidence="4">Z151</strain>
    </source>
</reference>
<organism evidence="3 4">
    <name type="scientific">Hypsibius exemplaris</name>
    <name type="common">Freshwater tardigrade</name>
    <dbReference type="NCBI Taxonomy" id="2072580"/>
    <lineage>
        <taxon>Eukaryota</taxon>
        <taxon>Metazoa</taxon>
        <taxon>Ecdysozoa</taxon>
        <taxon>Tardigrada</taxon>
        <taxon>Eutardigrada</taxon>
        <taxon>Parachela</taxon>
        <taxon>Hypsibioidea</taxon>
        <taxon>Hypsibiidae</taxon>
        <taxon>Hypsibius</taxon>
    </lineage>
</organism>
<name>A0A1W0WNS3_HYPEX</name>
<dbReference type="InterPro" id="IPR031941">
    <property type="entry name" value="DUF4773"/>
</dbReference>
<keyword evidence="4" id="KW-1185">Reference proteome</keyword>
<comment type="caution">
    <text evidence="3">The sequence shown here is derived from an EMBL/GenBank/DDBJ whole genome shotgun (WGS) entry which is preliminary data.</text>
</comment>
<keyword evidence="1" id="KW-0732">Signal</keyword>
<dbReference type="AlphaFoldDB" id="A0A1W0WNS3"/>
<sequence length="210" mass="23367">MTAKNFLPLILVTLVGIYSVAAVIIREHSPASQNLAASVGSDEIEATSSIDNKLPVPISRDVKPTRKTYYNVPRVFHLLDGNGCYCFNDTCACCEHLDIPRFHINDTGCIELVYLRKEIGISLLFLIDNVALINRTVSVHNPPPICYGVPKISMADVCVQFFSLDIQDKLLSGCVRVVAQLADVEIYKKTIGCFRFPVAWRNYGLTYLPN</sequence>
<accession>A0A1W0WNS3</accession>
<feature type="signal peptide" evidence="1">
    <location>
        <begin position="1"/>
        <end position="22"/>
    </location>
</feature>
<feature type="domain" description="DUF4773" evidence="2">
    <location>
        <begin position="84"/>
        <end position="196"/>
    </location>
</feature>
<dbReference type="Proteomes" id="UP000192578">
    <property type="component" value="Unassembled WGS sequence"/>
</dbReference>
<evidence type="ECO:0000256" key="1">
    <source>
        <dbReference type="SAM" id="SignalP"/>
    </source>
</evidence>
<evidence type="ECO:0000313" key="3">
    <source>
        <dbReference type="EMBL" id="OQV16864.1"/>
    </source>
</evidence>
<dbReference type="OrthoDB" id="5952164at2759"/>
<evidence type="ECO:0000313" key="4">
    <source>
        <dbReference type="Proteomes" id="UP000192578"/>
    </source>
</evidence>
<evidence type="ECO:0000259" key="2">
    <source>
        <dbReference type="Pfam" id="PF15998"/>
    </source>
</evidence>
<dbReference type="PANTHER" id="PTHR36299">
    <property type="entry name" value="AGAP008005-PA"/>
    <property type="match status" value="1"/>
</dbReference>
<dbReference type="PANTHER" id="PTHR36299:SF2">
    <property type="entry name" value="DUF4773 DOMAIN-CONTAINING PROTEIN"/>
    <property type="match status" value="1"/>
</dbReference>
<protein>
    <recommendedName>
        <fullName evidence="2">DUF4773 domain-containing protein</fullName>
    </recommendedName>
</protein>
<gene>
    <name evidence="3" type="ORF">BV898_09036</name>
</gene>
<feature type="chain" id="PRO_5012122211" description="DUF4773 domain-containing protein" evidence="1">
    <location>
        <begin position="23"/>
        <end position="210"/>
    </location>
</feature>
<dbReference type="Pfam" id="PF15998">
    <property type="entry name" value="DUF4773"/>
    <property type="match status" value="1"/>
</dbReference>
<proteinExistence type="predicted"/>